<feature type="compositionally biased region" description="Polar residues" evidence="5">
    <location>
        <begin position="239"/>
        <end position="251"/>
    </location>
</feature>
<feature type="region of interest" description="Disordered" evidence="5">
    <location>
        <begin position="1008"/>
        <end position="1116"/>
    </location>
</feature>
<dbReference type="SUPFAM" id="SSF47576">
    <property type="entry name" value="Calponin-homology domain, CH-domain"/>
    <property type="match status" value="1"/>
</dbReference>
<feature type="region of interest" description="Disordered" evidence="5">
    <location>
        <begin position="672"/>
        <end position="692"/>
    </location>
</feature>
<evidence type="ECO:0000256" key="2">
    <source>
        <dbReference type="ARBA" id="ARBA00022553"/>
    </source>
</evidence>
<evidence type="ECO:0000313" key="8">
    <source>
        <dbReference type="Proteomes" id="UP000710432"/>
    </source>
</evidence>
<dbReference type="GO" id="GO:0005768">
    <property type="term" value="C:endosome"/>
    <property type="evidence" value="ECO:0007669"/>
    <property type="project" value="UniProtKB-SubCell"/>
</dbReference>
<dbReference type="InterPro" id="IPR001715">
    <property type="entry name" value="CH_dom"/>
</dbReference>
<feature type="region of interest" description="Disordered" evidence="5">
    <location>
        <begin position="1130"/>
        <end position="1156"/>
    </location>
</feature>
<keyword evidence="4" id="KW-0175">Coiled coil</keyword>
<dbReference type="AlphaFoldDB" id="A0A8J6KUM5"/>
<feature type="region of interest" description="Disordered" evidence="5">
    <location>
        <begin position="812"/>
        <end position="858"/>
    </location>
</feature>
<evidence type="ECO:0000256" key="3">
    <source>
        <dbReference type="ARBA" id="ARBA00022753"/>
    </source>
</evidence>
<dbReference type="Proteomes" id="UP000710432">
    <property type="component" value="Unassembled WGS sequence"/>
</dbReference>
<dbReference type="PANTHER" id="PTHR23167:SF42">
    <property type="entry name" value="EH DOMAIN-BINDING PROTEIN 1-LIKE PROTEIN 1"/>
    <property type="match status" value="1"/>
</dbReference>
<gene>
    <name evidence="7" type="ORF">LTLLF_189525</name>
</gene>
<keyword evidence="3" id="KW-0967">Endosome</keyword>
<feature type="compositionally biased region" description="Basic and acidic residues" evidence="5">
    <location>
        <begin position="672"/>
        <end position="682"/>
    </location>
</feature>
<comment type="caution">
    <text evidence="7">The sequence shown here is derived from an EMBL/GenBank/DDBJ whole genome shotgun (WGS) entry which is preliminary data.</text>
</comment>
<dbReference type="InterPro" id="IPR036872">
    <property type="entry name" value="CH_dom_sf"/>
</dbReference>
<evidence type="ECO:0000256" key="4">
    <source>
        <dbReference type="ARBA" id="ARBA00023054"/>
    </source>
</evidence>
<keyword evidence="2" id="KW-0597">Phosphoprotein</keyword>
<feature type="compositionally biased region" description="Basic and acidic residues" evidence="5">
    <location>
        <begin position="448"/>
        <end position="464"/>
    </location>
</feature>
<dbReference type="PANTHER" id="PTHR23167">
    <property type="entry name" value="CALPONIN HOMOLOGY DOMAIN-CONTAINING PROTEIN DDB_G0272472-RELATED"/>
    <property type="match status" value="1"/>
</dbReference>
<reference evidence="7" key="1">
    <citation type="submission" date="2020-03" db="EMBL/GenBank/DDBJ databases">
        <title>Studies in the Genomics of Life Span.</title>
        <authorList>
            <person name="Glass D."/>
        </authorList>
    </citation>
    <scope>NUCLEOTIDE SEQUENCE</scope>
    <source>
        <strain evidence="7">LTLLF</strain>
        <tissue evidence="7">Muscle</tissue>
    </source>
</reference>
<dbReference type="CDD" id="cd21255">
    <property type="entry name" value="CH_EHBP1L1"/>
    <property type="match status" value="1"/>
</dbReference>
<sequence length="1175" mass="123801">MLLLLPHFPHPQESKGQRKVLATVDVDLARHAGPVPAQVPLRLRLKPKSVKVVHAELSLTLSGVLLREGRATDDDMQSLASLMSVKPSDVGNLDDFAESDEDEAHGPGAPEVRARGPPSDLSRELKTLCEDEESHSRPQQAAARSSSAEDTNPAPVSAPAPPARASRGQGSEPAVTAGGQVGPETPRPPQSPPETRSTRQPGQDMVPTPAPRLRKGSDVSRSPVPYTGDEGPPTGMGSSGETQAQISSQEGTEAHGTEPEPDIEGRDFRDASRGERSEVEEGDTGDRAEASGAGNTEKNTKEPCITAGEAEESSKLHQVDAEQMAKVQHIAMEGPEDAVLGPKTRLREIPEAPPRSAQRRMGVRTQEEASSDPNQAPAEPERHLGLLSGARPADQERESQEVRSGAPVIGRTGLEQGPSAGAASAGPQGSSSQEVLPVDQKVGSGDMRAQEAEAAEKRETKMEGSLEAEEEGSGVLEVDTGPAEAKILEAPEIAAGVLGVLGIVIEGTRVLEMEADFSEVPETEAKELSGGSVALRIVAGTTESKMLEAQKTEVGGPGILQIEVGGADAEILRIQKIESGGLGVPGTEAKMDESEILVAQETEEIWEIPEVETEAVDTELFGTQKAEIEGLETPELEAETVKSEILESPETEVRKSGLLGTESEVAEAGMLETRKTEARDSGISRPEAGTTEAEVLRAQRAETIVWGSEEAKTDTLEVQEPGAWGALKCEALSIAVSRPRASGAEDIAPEASRVQETESKVLGLVEAKSWTLGPQEAEREGFESSENKSDIFEAQEAECGVLETMKGKEAGESLQEASLTKAQVASGAGAGGPRPSGASSPEEPEEDRRLPGSQAPPALVSSSQSLLEWCQQVTNGYRGVCITNFTTSWRNGLAFCAILHRFYPDKIDYFSLDPHDIKQNNKQAFDGFAALGVSRLLEPADMVLLSVPDKLIVMTYLCQIRAFCTGQELQLVQLEGGGGSGTYRVGNAQPSLPDGLDAGDLAQRLREREHGAEAPTEPKEAVNRGTGAVPKVASRDTDLGCTSKDGETDQEASSPEAPSDGPRARSSTSPVAPTEGLVNGVGAPGVTSGVRLRRSSVNGETGPVPPPRAHGSFSHVRDADLLKKRRSRLRNSNSFSVDDPDSGAAVGAGPAGVGAVVSTPTPLQLRIVGDFQRGP</sequence>
<dbReference type="InterPro" id="IPR050540">
    <property type="entry name" value="F-actin_Monoox_Mical"/>
</dbReference>
<dbReference type="PROSITE" id="PS50021">
    <property type="entry name" value="CH"/>
    <property type="match status" value="1"/>
</dbReference>
<evidence type="ECO:0000256" key="1">
    <source>
        <dbReference type="ARBA" id="ARBA00004177"/>
    </source>
</evidence>
<feature type="domain" description="Calponin-homology (CH)" evidence="6">
    <location>
        <begin position="860"/>
        <end position="965"/>
    </location>
</feature>
<accession>A0A8J6KUM5</accession>
<organism evidence="7 8">
    <name type="scientific">Microtus ochrogaster</name>
    <name type="common">Prairie vole</name>
    <dbReference type="NCBI Taxonomy" id="79684"/>
    <lineage>
        <taxon>Eukaryota</taxon>
        <taxon>Metazoa</taxon>
        <taxon>Chordata</taxon>
        <taxon>Craniata</taxon>
        <taxon>Vertebrata</taxon>
        <taxon>Euteleostomi</taxon>
        <taxon>Mammalia</taxon>
        <taxon>Eutheria</taxon>
        <taxon>Euarchontoglires</taxon>
        <taxon>Glires</taxon>
        <taxon>Rodentia</taxon>
        <taxon>Myomorpha</taxon>
        <taxon>Muroidea</taxon>
        <taxon>Cricetidae</taxon>
        <taxon>Arvicolinae</taxon>
        <taxon>Microtus</taxon>
    </lineage>
</organism>
<feature type="compositionally biased region" description="Low complexity" evidence="5">
    <location>
        <begin position="416"/>
        <end position="433"/>
    </location>
</feature>
<evidence type="ECO:0000256" key="5">
    <source>
        <dbReference type="SAM" id="MobiDB-lite"/>
    </source>
</evidence>
<dbReference type="Gene3D" id="1.10.418.10">
    <property type="entry name" value="Calponin-like domain"/>
    <property type="match status" value="1"/>
</dbReference>
<feature type="compositionally biased region" description="Basic and acidic residues" evidence="5">
    <location>
        <begin position="1008"/>
        <end position="1022"/>
    </location>
</feature>
<feature type="compositionally biased region" description="Low complexity" evidence="5">
    <location>
        <begin position="1142"/>
        <end position="1156"/>
    </location>
</feature>
<comment type="subcellular location">
    <subcellularLocation>
        <location evidence="1">Endosome</location>
    </subcellularLocation>
</comment>
<feature type="compositionally biased region" description="Low complexity" evidence="5">
    <location>
        <begin position="137"/>
        <end position="155"/>
    </location>
</feature>
<dbReference type="SMART" id="SM00033">
    <property type="entry name" value="CH"/>
    <property type="match status" value="1"/>
</dbReference>
<evidence type="ECO:0000313" key="7">
    <source>
        <dbReference type="EMBL" id="KAH0503407.1"/>
    </source>
</evidence>
<feature type="region of interest" description="Disordered" evidence="5">
    <location>
        <begin position="87"/>
        <end position="475"/>
    </location>
</feature>
<evidence type="ECO:0000259" key="6">
    <source>
        <dbReference type="PROSITE" id="PS50021"/>
    </source>
</evidence>
<dbReference type="EMBL" id="JAATJU010025576">
    <property type="protein sequence ID" value="KAH0503407.1"/>
    <property type="molecule type" value="Genomic_DNA"/>
</dbReference>
<dbReference type="FunFam" id="1.10.418.10:FF:000023">
    <property type="entry name" value="EH domain-binding protein 1 isoform X1"/>
    <property type="match status" value="1"/>
</dbReference>
<proteinExistence type="predicted"/>
<name>A0A8J6KUM5_MICOH</name>
<feature type="compositionally biased region" description="Basic and acidic residues" evidence="5">
    <location>
        <begin position="252"/>
        <end position="289"/>
    </location>
</feature>
<protein>
    <submittedName>
        <fullName evidence="7">EH domain-binding protein 1-like protein 1</fullName>
    </submittedName>
</protein>
<dbReference type="Pfam" id="PF00307">
    <property type="entry name" value="CH"/>
    <property type="match status" value="1"/>
</dbReference>